<evidence type="ECO:0000256" key="11">
    <source>
        <dbReference type="ARBA" id="ARBA00039895"/>
    </source>
</evidence>
<keyword evidence="6" id="KW-0964">Secreted</keyword>
<reference evidence="14" key="2">
    <citation type="journal article" date="2023" name="Microbiol Resour">
        <title>Decontamination and Annotation of the Draft Genome Sequence of the Oomycete Lagenidium giganteum ARSEF 373.</title>
        <authorList>
            <person name="Morgan W.R."/>
            <person name="Tartar A."/>
        </authorList>
    </citation>
    <scope>NUCLEOTIDE SEQUENCE</scope>
    <source>
        <strain evidence="14">ARSEF 373</strain>
    </source>
</reference>
<dbReference type="AlphaFoldDB" id="A0AAV2ZLD8"/>
<evidence type="ECO:0000256" key="4">
    <source>
        <dbReference type="ARBA" id="ARBA00006463"/>
    </source>
</evidence>
<evidence type="ECO:0000256" key="9">
    <source>
        <dbReference type="ARBA" id="ARBA00023239"/>
    </source>
</evidence>
<reference evidence="14" key="1">
    <citation type="submission" date="2022-11" db="EMBL/GenBank/DDBJ databases">
        <authorList>
            <person name="Morgan W.R."/>
            <person name="Tartar A."/>
        </authorList>
    </citation>
    <scope>NUCLEOTIDE SEQUENCE</scope>
    <source>
        <strain evidence="14">ARSEF 373</strain>
    </source>
</reference>
<comment type="caution">
    <text evidence="14">The sequence shown here is derived from an EMBL/GenBank/DDBJ whole genome shotgun (WGS) entry which is preliminary data.</text>
</comment>
<proteinExistence type="inferred from homology"/>
<evidence type="ECO:0000256" key="12">
    <source>
        <dbReference type="SAM" id="MobiDB-lite"/>
    </source>
</evidence>
<evidence type="ECO:0000256" key="10">
    <source>
        <dbReference type="ARBA" id="ARBA00025679"/>
    </source>
</evidence>
<keyword evidence="7 13" id="KW-0732">Signal</keyword>
<sequence>MLSHFILVLATASAAAAQWSAMDSERHLRAKNKTTTAPGTAAPRGDIHSGTWPTSTGLVQYDKPYVVKAGETFDGGMKTYERSNVQCEGQKEGGPEHTVFLLEPGATLKNAIIGKNQREGVHCDKHDCTIDNVWWDDVCEDAFTIKGGTASSVTHVRGCGARHAEDKVIQHNGPGKVVIDGFYAQDFGKLYRSCGTCGNIQRQVAMSNVLAVSPKVSVVTINENFKDHAVLDNIRIENKNKATVCAWTEGTDGKSEPKKIGDGSKPGLCDLSSITEQ</sequence>
<keyword evidence="8" id="KW-0106">Calcium</keyword>
<comment type="function">
    <text evidence="10">Pectinolytic enzyme consist of four classes of enzymes: pectin lyase, polygalacturonase, pectin methylesterase and rhamnogalacturonase. Among pectinolytic enzymes, pectin lyase is the most important in depolymerization of pectin, since it cleaves internal glycosidic bonds of highly methylated pectins. Favors pectate, the anion, over pectin, the methyl ester.</text>
</comment>
<dbReference type="PANTHER" id="PTHR33407:SF9">
    <property type="entry name" value="PECTATE LYASE F-RELATED"/>
    <property type="match status" value="1"/>
</dbReference>
<dbReference type="InterPro" id="IPR004898">
    <property type="entry name" value="Pectate_lyase_PlyH/PlyE-like"/>
</dbReference>
<protein>
    <recommendedName>
        <fullName evidence="11">Probable pectate lyase F</fullName>
        <ecNumber evidence="5">4.2.2.2</ecNumber>
    </recommendedName>
</protein>
<comment type="subcellular location">
    <subcellularLocation>
        <location evidence="3">Secreted</location>
    </subcellularLocation>
</comment>
<evidence type="ECO:0000256" key="3">
    <source>
        <dbReference type="ARBA" id="ARBA00004613"/>
    </source>
</evidence>
<comment type="similarity">
    <text evidence="4">Belongs to the polysaccharide lyase 3 family.</text>
</comment>
<dbReference type="EC" id="4.2.2.2" evidence="5"/>
<feature type="signal peptide" evidence="13">
    <location>
        <begin position="1"/>
        <end position="17"/>
    </location>
</feature>
<dbReference type="InterPro" id="IPR012334">
    <property type="entry name" value="Pectin_lyas_fold"/>
</dbReference>
<evidence type="ECO:0000313" key="15">
    <source>
        <dbReference type="Proteomes" id="UP001146120"/>
    </source>
</evidence>
<evidence type="ECO:0000256" key="1">
    <source>
        <dbReference type="ARBA" id="ARBA00000695"/>
    </source>
</evidence>
<dbReference type="SUPFAM" id="SSF51126">
    <property type="entry name" value="Pectin lyase-like"/>
    <property type="match status" value="1"/>
</dbReference>
<dbReference type="Gene3D" id="2.160.20.10">
    <property type="entry name" value="Single-stranded right-handed beta-helix, Pectin lyase-like"/>
    <property type="match status" value="1"/>
</dbReference>
<accession>A0AAV2ZLD8</accession>
<evidence type="ECO:0000256" key="2">
    <source>
        <dbReference type="ARBA" id="ARBA00001913"/>
    </source>
</evidence>
<dbReference type="Proteomes" id="UP001146120">
    <property type="component" value="Unassembled WGS sequence"/>
</dbReference>
<keyword evidence="9" id="KW-0456">Lyase</keyword>
<feature type="chain" id="PRO_5043707867" description="Probable pectate lyase F" evidence="13">
    <location>
        <begin position="18"/>
        <end position="277"/>
    </location>
</feature>
<evidence type="ECO:0000313" key="14">
    <source>
        <dbReference type="EMBL" id="DBA05189.1"/>
    </source>
</evidence>
<evidence type="ECO:0000256" key="8">
    <source>
        <dbReference type="ARBA" id="ARBA00022837"/>
    </source>
</evidence>
<name>A0AAV2ZLD8_9STRA</name>
<feature type="region of interest" description="Disordered" evidence="12">
    <location>
        <begin position="27"/>
        <end position="53"/>
    </location>
</feature>
<dbReference type="EMBL" id="DAKRPA010000002">
    <property type="protein sequence ID" value="DBA05189.1"/>
    <property type="molecule type" value="Genomic_DNA"/>
</dbReference>
<evidence type="ECO:0000256" key="13">
    <source>
        <dbReference type="SAM" id="SignalP"/>
    </source>
</evidence>
<feature type="region of interest" description="Disordered" evidence="12">
    <location>
        <begin position="251"/>
        <end position="277"/>
    </location>
</feature>
<comment type="cofactor">
    <cofactor evidence="2">
        <name>Ca(2+)</name>
        <dbReference type="ChEBI" id="CHEBI:29108"/>
    </cofactor>
</comment>
<feature type="compositionally biased region" description="Low complexity" evidence="12">
    <location>
        <begin position="33"/>
        <end position="43"/>
    </location>
</feature>
<dbReference type="Pfam" id="PF03211">
    <property type="entry name" value="Pectate_lyase"/>
    <property type="match status" value="1"/>
</dbReference>
<organism evidence="14 15">
    <name type="scientific">Lagenidium giganteum</name>
    <dbReference type="NCBI Taxonomy" id="4803"/>
    <lineage>
        <taxon>Eukaryota</taxon>
        <taxon>Sar</taxon>
        <taxon>Stramenopiles</taxon>
        <taxon>Oomycota</taxon>
        <taxon>Peronosporomycetes</taxon>
        <taxon>Pythiales</taxon>
        <taxon>Pythiaceae</taxon>
    </lineage>
</organism>
<dbReference type="InterPro" id="IPR011050">
    <property type="entry name" value="Pectin_lyase_fold/virulence"/>
</dbReference>
<evidence type="ECO:0000256" key="5">
    <source>
        <dbReference type="ARBA" id="ARBA00012272"/>
    </source>
</evidence>
<dbReference type="GO" id="GO:0005576">
    <property type="term" value="C:extracellular region"/>
    <property type="evidence" value="ECO:0007669"/>
    <property type="project" value="UniProtKB-SubCell"/>
</dbReference>
<dbReference type="GO" id="GO:0030570">
    <property type="term" value="F:pectate lyase activity"/>
    <property type="evidence" value="ECO:0007669"/>
    <property type="project" value="UniProtKB-EC"/>
</dbReference>
<keyword evidence="15" id="KW-1185">Reference proteome</keyword>
<dbReference type="PANTHER" id="PTHR33407">
    <property type="entry name" value="PECTATE LYASE F-RELATED"/>
    <property type="match status" value="1"/>
</dbReference>
<evidence type="ECO:0000256" key="6">
    <source>
        <dbReference type="ARBA" id="ARBA00022525"/>
    </source>
</evidence>
<dbReference type="GO" id="GO:0045490">
    <property type="term" value="P:pectin catabolic process"/>
    <property type="evidence" value="ECO:0007669"/>
    <property type="project" value="TreeGrafter"/>
</dbReference>
<gene>
    <name evidence="14" type="ORF">N0F65_005039</name>
</gene>
<evidence type="ECO:0000256" key="7">
    <source>
        <dbReference type="ARBA" id="ARBA00022729"/>
    </source>
</evidence>
<feature type="compositionally biased region" description="Basic and acidic residues" evidence="12">
    <location>
        <begin position="251"/>
        <end position="262"/>
    </location>
</feature>
<comment type="catalytic activity">
    <reaction evidence="1">
        <text>Eliminative cleavage of (1-&gt;4)-alpha-D-galacturonan to give oligosaccharides with 4-deoxy-alpha-D-galact-4-enuronosyl groups at their non-reducing ends.</text>
        <dbReference type="EC" id="4.2.2.2"/>
    </reaction>
</comment>